<dbReference type="GO" id="GO:0005829">
    <property type="term" value="C:cytosol"/>
    <property type="evidence" value="ECO:0007669"/>
    <property type="project" value="TreeGrafter"/>
</dbReference>
<reference evidence="4 5" key="1">
    <citation type="submission" date="2020-06" db="EMBL/GenBank/DDBJ databases">
        <authorList>
            <person name="Kang J."/>
        </authorList>
    </citation>
    <scope>NUCLEOTIDE SEQUENCE [LARGE SCALE GENOMIC DNA]</scope>
    <source>
        <strain evidence="4 5">DCY120</strain>
    </source>
</reference>
<evidence type="ECO:0000256" key="1">
    <source>
        <dbReference type="ARBA" id="ARBA00022801"/>
    </source>
</evidence>
<dbReference type="Pfam" id="PF01156">
    <property type="entry name" value="IU_nuc_hydro"/>
    <property type="match status" value="1"/>
</dbReference>
<dbReference type="PANTHER" id="PTHR12304">
    <property type="entry name" value="INOSINE-URIDINE PREFERRING NUCLEOSIDE HYDROLASE"/>
    <property type="match status" value="1"/>
</dbReference>
<dbReference type="InterPro" id="IPR023186">
    <property type="entry name" value="IUNH"/>
</dbReference>
<evidence type="ECO:0000313" key="4">
    <source>
        <dbReference type="EMBL" id="NVY96527.1"/>
    </source>
</evidence>
<sequence length="310" mass="33530">MTTKIVFDCDPGSDDALAILETFAHPKEVEVLGMTTVGGNQVLTNVTRNLQHLLWFLHQQTPMAAGQAVPLIKNLENASEFHGENGLAGPTFPSAADQYPVQKQGGIVFLHEIISQSDVPITIVATAPLTNISLLLKVFPEDKAKIARIIIMGGTLTAGNVTDAAEFNFYVDPDAAQIVLSSGIEIILCGLDVTHHTALTAPEIDSLHDRGPASELAYKILVPYFAAEKKHGFTMAPIHDLATITYLLHPEYFQGEKHALAVATTWDEQRGAVQIIEQEPANILVLKQVDRAAAAQFLLDSLALLDARLS</sequence>
<dbReference type="Proteomes" id="UP000563523">
    <property type="component" value="Unassembled WGS sequence"/>
</dbReference>
<dbReference type="GO" id="GO:0006152">
    <property type="term" value="P:purine nucleoside catabolic process"/>
    <property type="evidence" value="ECO:0007669"/>
    <property type="project" value="TreeGrafter"/>
</dbReference>
<keyword evidence="5" id="KW-1185">Reference proteome</keyword>
<dbReference type="GO" id="GO:0008477">
    <property type="term" value="F:purine nucleosidase activity"/>
    <property type="evidence" value="ECO:0007669"/>
    <property type="project" value="TreeGrafter"/>
</dbReference>
<keyword evidence="2" id="KW-0326">Glycosidase</keyword>
<name>A0A850R6S5_9LACO</name>
<evidence type="ECO:0000256" key="2">
    <source>
        <dbReference type="ARBA" id="ARBA00023295"/>
    </source>
</evidence>
<organism evidence="4 5">
    <name type="scientific">Bombilactobacillus apium</name>
    <dbReference type="NCBI Taxonomy" id="2675299"/>
    <lineage>
        <taxon>Bacteria</taxon>
        <taxon>Bacillati</taxon>
        <taxon>Bacillota</taxon>
        <taxon>Bacilli</taxon>
        <taxon>Lactobacillales</taxon>
        <taxon>Lactobacillaceae</taxon>
        <taxon>Bombilactobacillus</taxon>
    </lineage>
</organism>
<comment type="caution">
    <text evidence="4">The sequence shown here is derived from an EMBL/GenBank/DDBJ whole genome shotgun (WGS) entry which is preliminary data.</text>
</comment>
<dbReference type="Gene3D" id="3.90.245.10">
    <property type="entry name" value="Ribonucleoside hydrolase-like"/>
    <property type="match status" value="1"/>
</dbReference>
<dbReference type="PANTHER" id="PTHR12304:SF15">
    <property type="entry name" value="NON-SPECIFIC RIBONUCLEOSIDE HYDROLASE RIHC"/>
    <property type="match status" value="1"/>
</dbReference>
<gene>
    <name evidence="4" type="ORF">HU830_05020</name>
</gene>
<dbReference type="InterPro" id="IPR036452">
    <property type="entry name" value="Ribo_hydro-like"/>
</dbReference>
<keyword evidence="1 4" id="KW-0378">Hydrolase</keyword>
<accession>A0A850R6S5</accession>
<dbReference type="RefSeq" id="WP_176942695.1">
    <property type="nucleotide sequence ID" value="NZ_JABZEC010000004.1"/>
</dbReference>
<feature type="domain" description="Inosine/uridine-preferring nucleoside hydrolase" evidence="3">
    <location>
        <begin position="5"/>
        <end position="293"/>
    </location>
</feature>
<evidence type="ECO:0000259" key="3">
    <source>
        <dbReference type="Pfam" id="PF01156"/>
    </source>
</evidence>
<dbReference type="SUPFAM" id="SSF53590">
    <property type="entry name" value="Nucleoside hydrolase"/>
    <property type="match status" value="1"/>
</dbReference>
<dbReference type="EMBL" id="JABZEC010000004">
    <property type="protein sequence ID" value="NVY96527.1"/>
    <property type="molecule type" value="Genomic_DNA"/>
</dbReference>
<dbReference type="InterPro" id="IPR001910">
    <property type="entry name" value="Inosine/uridine_hydrolase_dom"/>
</dbReference>
<evidence type="ECO:0000313" key="5">
    <source>
        <dbReference type="Proteomes" id="UP000563523"/>
    </source>
</evidence>
<proteinExistence type="predicted"/>
<protein>
    <submittedName>
        <fullName evidence="4">Nucleoside hydrolase</fullName>
    </submittedName>
</protein>
<dbReference type="AlphaFoldDB" id="A0A850R6S5"/>